<keyword evidence="1" id="KW-0521">NADP</keyword>
<protein>
    <submittedName>
        <fullName evidence="4">Lct43</fullName>
    </submittedName>
</protein>
<dbReference type="PANTHER" id="PTHR48106">
    <property type="entry name" value="QUINONE OXIDOREDUCTASE PIG3-RELATED"/>
    <property type="match status" value="1"/>
</dbReference>
<name>B0LJ26_STRRH</name>
<dbReference type="GO" id="GO:0003960">
    <property type="term" value="F:quinone reductase (NADPH) activity"/>
    <property type="evidence" value="ECO:0007669"/>
    <property type="project" value="TreeGrafter"/>
</dbReference>
<dbReference type="SMART" id="SM00829">
    <property type="entry name" value="PKS_ER"/>
    <property type="match status" value="1"/>
</dbReference>
<dbReference type="CDD" id="cd05289">
    <property type="entry name" value="MDR_like_2"/>
    <property type="match status" value="1"/>
</dbReference>
<dbReference type="GO" id="GO:0005829">
    <property type="term" value="C:cytosol"/>
    <property type="evidence" value="ECO:0007669"/>
    <property type="project" value="TreeGrafter"/>
</dbReference>
<dbReference type="GO" id="GO:0035925">
    <property type="term" value="F:mRNA 3'-UTR AU-rich region binding"/>
    <property type="evidence" value="ECO:0007669"/>
    <property type="project" value="TreeGrafter"/>
</dbReference>
<dbReference type="Gene3D" id="3.40.50.720">
    <property type="entry name" value="NAD(P)-binding Rossmann-like Domain"/>
    <property type="match status" value="1"/>
</dbReference>
<sequence length="308" mass="30915">MRAVTITSFGGPDALTVADLPVPEPGDGEVRVRVLAAAVHPLDVVARSGFLGPMLPAGPRYVLGADVVGTVDAVAPDVRGFSVGQRVVGMSNWPDTKRGTQSEYVVLPADVLALAPAASDPAAAATLPLNALTALQGIDLLALPAGSTLAVTGAAGGVGGFALELARLRGLKTVGIAGPKDESFVTERGATFVARSEDVAAAVRSVVPDGVDGLLDAAAIGAPALGAVRDDGAYTGVTPPFPPPGERGVRTAVVFARGIGEQLAELVALVDKGELTLRTPRTFSFERAGEAHGALAEGGTRGGVVLTP</sequence>
<dbReference type="EMBL" id="EU147298">
    <property type="protein sequence ID" value="ABX71126.1"/>
    <property type="molecule type" value="Genomic_DNA"/>
</dbReference>
<organism evidence="4">
    <name type="scientific">Streptomyces rishiriensis</name>
    <dbReference type="NCBI Taxonomy" id="68264"/>
    <lineage>
        <taxon>Bacteria</taxon>
        <taxon>Bacillati</taxon>
        <taxon>Actinomycetota</taxon>
        <taxon>Actinomycetes</taxon>
        <taxon>Kitasatosporales</taxon>
        <taxon>Streptomycetaceae</taxon>
        <taxon>Streptomyces</taxon>
    </lineage>
</organism>
<dbReference type="Gene3D" id="3.90.180.10">
    <property type="entry name" value="Medium-chain alcohol dehydrogenases, catalytic domain"/>
    <property type="match status" value="1"/>
</dbReference>
<accession>B0LJ26</accession>
<keyword evidence="2" id="KW-0560">Oxidoreductase</keyword>
<dbReference type="GO" id="GO:0070402">
    <property type="term" value="F:NADPH binding"/>
    <property type="evidence" value="ECO:0007669"/>
    <property type="project" value="TreeGrafter"/>
</dbReference>
<dbReference type="InterPro" id="IPR036291">
    <property type="entry name" value="NAD(P)-bd_dom_sf"/>
</dbReference>
<evidence type="ECO:0000313" key="4">
    <source>
        <dbReference type="EMBL" id="ABX71126.1"/>
    </source>
</evidence>
<reference evidence="4" key="1">
    <citation type="submission" date="2007-09" db="EMBL/GenBank/DDBJ databases">
        <authorList>
            <person name="Zhang X.J."/>
            <person name="Alemany L.B."/>
            <person name="Fiedler H.-P."/>
            <person name="Goodfellow M."/>
            <person name="Parry R.J."/>
        </authorList>
    </citation>
    <scope>NUCLEOTIDE SEQUENCE</scope>
    <source>
        <strain evidence="4">MJ773-88K4</strain>
    </source>
</reference>
<evidence type="ECO:0000256" key="1">
    <source>
        <dbReference type="ARBA" id="ARBA00022857"/>
    </source>
</evidence>
<evidence type="ECO:0000259" key="3">
    <source>
        <dbReference type="SMART" id="SM00829"/>
    </source>
</evidence>
<dbReference type="SUPFAM" id="SSF51735">
    <property type="entry name" value="NAD(P)-binding Rossmann-fold domains"/>
    <property type="match status" value="1"/>
</dbReference>
<reference evidence="4" key="2">
    <citation type="journal article" date="2008" name="Antimicrob. Agents Chemother.">
        <title>Biosynthetic investigations of lactonamycin and lactonamycin z: cloning of the biosynthetic gene clusters and discovery of an unusual starter unit.</title>
        <authorList>
            <person name="Zhang X."/>
            <person name="Alemany L.B."/>
            <person name="Fiedler H.P."/>
            <person name="Goodfellow M."/>
            <person name="Parry R.J."/>
        </authorList>
    </citation>
    <scope>NUCLEOTIDE SEQUENCE</scope>
    <source>
        <strain evidence="4">MJ773-88K4</strain>
    </source>
</reference>
<feature type="domain" description="Enoyl reductase (ER)" evidence="3">
    <location>
        <begin position="10"/>
        <end position="306"/>
    </location>
</feature>
<dbReference type="SUPFAM" id="SSF50129">
    <property type="entry name" value="GroES-like"/>
    <property type="match status" value="1"/>
</dbReference>
<evidence type="ECO:0000256" key="2">
    <source>
        <dbReference type="ARBA" id="ARBA00023002"/>
    </source>
</evidence>
<dbReference type="InterPro" id="IPR011032">
    <property type="entry name" value="GroES-like_sf"/>
</dbReference>
<dbReference type="PANTHER" id="PTHR48106:SF13">
    <property type="entry name" value="QUINONE OXIDOREDUCTASE-RELATED"/>
    <property type="match status" value="1"/>
</dbReference>
<dbReference type="Pfam" id="PF13602">
    <property type="entry name" value="ADH_zinc_N_2"/>
    <property type="match status" value="1"/>
</dbReference>
<dbReference type="AlphaFoldDB" id="B0LJ26"/>
<gene>
    <name evidence="4" type="primary">lct43</name>
</gene>
<dbReference type="InterPro" id="IPR013154">
    <property type="entry name" value="ADH-like_N"/>
</dbReference>
<dbReference type="Pfam" id="PF08240">
    <property type="entry name" value="ADH_N"/>
    <property type="match status" value="1"/>
</dbReference>
<dbReference type="InterPro" id="IPR020843">
    <property type="entry name" value="ER"/>
</dbReference>
<proteinExistence type="predicted"/>